<sequence>MTTFVKLLLELLRITVIFIGIGGVLWYGVLIHVYALDAQAQHYQWVGGLGIYIVIYVLYKNKLQYSGWVKREPSEQLGSSATVFFLAGGLLLIAMPYLILFGTSS</sequence>
<keyword evidence="1" id="KW-0472">Membrane</keyword>
<evidence type="ECO:0000313" key="2">
    <source>
        <dbReference type="EMBL" id="SER90536.1"/>
    </source>
</evidence>
<feature type="transmembrane region" description="Helical" evidence="1">
    <location>
        <begin position="42"/>
        <end position="59"/>
    </location>
</feature>
<evidence type="ECO:0000313" key="3">
    <source>
        <dbReference type="Proteomes" id="UP000199318"/>
    </source>
</evidence>
<evidence type="ECO:0000256" key="1">
    <source>
        <dbReference type="SAM" id="Phobius"/>
    </source>
</evidence>
<name>A0A1H9T0A4_9BACI</name>
<dbReference type="RefSeq" id="WP_093072595.1">
    <property type="nucleotide sequence ID" value="NZ_FOGV01000008.1"/>
</dbReference>
<organism evidence="2 3">
    <name type="scientific">Salisediminibacterium halotolerans</name>
    <dbReference type="NCBI Taxonomy" id="517425"/>
    <lineage>
        <taxon>Bacteria</taxon>
        <taxon>Bacillati</taxon>
        <taxon>Bacillota</taxon>
        <taxon>Bacilli</taxon>
        <taxon>Bacillales</taxon>
        <taxon>Bacillaceae</taxon>
        <taxon>Salisediminibacterium</taxon>
    </lineage>
</organism>
<dbReference type="STRING" id="1464123.SAMN05444126_10885"/>
<dbReference type="EMBL" id="FOGV01000008">
    <property type="protein sequence ID" value="SER90536.1"/>
    <property type="molecule type" value="Genomic_DNA"/>
</dbReference>
<feature type="transmembrane region" description="Helical" evidence="1">
    <location>
        <begin position="12"/>
        <end position="36"/>
    </location>
</feature>
<reference evidence="3" key="1">
    <citation type="submission" date="2016-10" db="EMBL/GenBank/DDBJ databases">
        <authorList>
            <person name="de Groot N.N."/>
        </authorList>
    </citation>
    <scope>NUCLEOTIDE SEQUENCE [LARGE SCALE GENOMIC DNA]</scope>
    <source>
        <strain evidence="3">10nlg</strain>
    </source>
</reference>
<gene>
    <name evidence="2" type="ORF">SAMN05444126_10885</name>
</gene>
<dbReference type="Proteomes" id="UP000199318">
    <property type="component" value="Unassembled WGS sequence"/>
</dbReference>
<accession>A0A1H9T0A4</accession>
<proteinExistence type="predicted"/>
<dbReference type="OrthoDB" id="2428268at2"/>
<dbReference type="AlphaFoldDB" id="A0A1H9T0A4"/>
<keyword evidence="1" id="KW-1133">Transmembrane helix</keyword>
<feature type="transmembrane region" description="Helical" evidence="1">
    <location>
        <begin position="80"/>
        <end position="100"/>
    </location>
</feature>
<keyword evidence="1" id="KW-0812">Transmembrane</keyword>
<keyword evidence="3" id="KW-1185">Reference proteome</keyword>
<comment type="caution">
    <text evidence="2">The sequence shown here is derived from an EMBL/GenBank/DDBJ whole genome shotgun (WGS) entry which is preliminary data.</text>
</comment>
<protein>
    <submittedName>
        <fullName evidence="2">Uncharacterized protein</fullName>
    </submittedName>
</protein>